<dbReference type="Gene3D" id="1.25.40.10">
    <property type="entry name" value="Tetratricopeptide repeat domain"/>
    <property type="match status" value="1"/>
</dbReference>
<evidence type="ECO:0000256" key="3">
    <source>
        <dbReference type="PROSITE-ProRule" id="PRU00339"/>
    </source>
</evidence>
<name>A0ABD3RZC1_9STRA</name>
<proteinExistence type="predicted"/>
<feature type="compositionally biased region" description="Polar residues" evidence="4">
    <location>
        <begin position="355"/>
        <end position="366"/>
    </location>
</feature>
<keyword evidence="6" id="KW-1185">Reference proteome</keyword>
<feature type="region of interest" description="Disordered" evidence="4">
    <location>
        <begin position="344"/>
        <end position="367"/>
    </location>
</feature>
<dbReference type="SUPFAM" id="SSF48452">
    <property type="entry name" value="TPR-like"/>
    <property type="match status" value="1"/>
</dbReference>
<sequence length="716" mass="76657">MTMMTTTTTTTPTPPPASSSSSPTSAADAIMTSSPTTKTTPIPTMTTTTTTNTSTTVTNNMGTAGRTDYTTWDRRAAELSRALDDEDIADESSSNVALGLDGRHAMSMAEADERRKAREARRARVVLDKYRRREEGVAEELVGLLGPVVRNDDDDDDDDDDNYHADANRRRGRGASSTTSMGKGPVRHVTRDMMRAGKRVLRLSDTTGPGKIPNDTRSSCVSSSGSSSSSSGSSSSSSGSSSSSPLQTPKSYADDATNDAMKIANENVNDDDNREPRIVHGIIKLVICNLHSCTVIVRCKIITGVVEISHCTDLTVIAIGDDATVVTVQADLCDGLDLQFRDTPSGKNVPRPVRDTNSGPTTTSYWGSDPGDRIYHAGVSNMRVSTYRDGYVDIDSANGRDGPVIDYRSLGAVGVGNASPEEVQFVTSVLDGELITERVLSATETRGTKAGARPMTERDLMALEEKRGKIHETMDGALKGAIRIEGGGRETPSVDEEGYAHGDEDVGDAAATGVASGDGPAPAPAADDEDVVEEFYASKTREEIDAIIECIDEQKAKGNEAFAAGEYAQALLFYTMSLDRAAELPDATIVNEILSSSTSSGAIGSVSSKHPSTPPSKIEQLYPRHIVLSNRSACFLKLGHHEKALTDGIDAERLDPMYVKGIFRKGLALHAMGRYEEAIASLASAQKIEPKNKQIKQALGFAEMRMTQEIRKRMHG</sequence>
<dbReference type="AlphaFoldDB" id="A0ABD3RZC1"/>
<feature type="compositionally biased region" description="Low complexity" evidence="4">
    <location>
        <begin position="18"/>
        <end position="62"/>
    </location>
</feature>
<feature type="compositionally biased region" description="Low complexity" evidence="4">
    <location>
        <begin position="598"/>
        <end position="608"/>
    </location>
</feature>
<dbReference type="Proteomes" id="UP001530377">
    <property type="component" value="Unassembled WGS sequence"/>
</dbReference>
<dbReference type="EMBL" id="JALLPB020000101">
    <property type="protein sequence ID" value="KAL3817546.1"/>
    <property type="molecule type" value="Genomic_DNA"/>
</dbReference>
<dbReference type="PROSITE" id="PS50005">
    <property type="entry name" value="TPR"/>
    <property type="match status" value="1"/>
</dbReference>
<evidence type="ECO:0008006" key="7">
    <source>
        <dbReference type="Google" id="ProtNLM"/>
    </source>
</evidence>
<feature type="compositionally biased region" description="Low complexity" evidence="4">
    <location>
        <begin position="218"/>
        <end position="244"/>
    </location>
</feature>
<keyword evidence="1" id="KW-0677">Repeat</keyword>
<evidence type="ECO:0000313" key="6">
    <source>
        <dbReference type="Proteomes" id="UP001530377"/>
    </source>
</evidence>
<dbReference type="SMART" id="SM00028">
    <property type="entry name" value="TPR"/>
    <property type="match status" value="3"/>
</dbReference>
<evidence type="ECO:0000256" key="4">
    <source>
        <dbReference type="SAM" id="MobiDB-lite"/>
    </source>
</evidence>
<dbReference type="PANTHER" id="PTHR22904">
    <property type="entry name" value="TPR REPEAT CONTAINING PROTEIN"/>
    <property type="match status" value="1"/>
</dbReference>
<organism evidence="5 6">
    <name type="scientific">Cyclostephanos tholiformis</name>
    <dbReference type="NCBI Taxonomy" id="382380"/>
    <lineage>
        <taxon>Eukaryota</taxon>
        <taxon>Sar</taxon>
        <taxon>Stramenopiles</taxon>
        <taxon>Ochrophyta</taxon>
        <taxon>Bacillariophyta</taxon>
        <taxon>Coscinodiscophyceae</taxon>
        <taxon>Thalassiosirophycidae</taxon>
        <taxon>Stephanodiscales</taxon>
        <taxon>Stephanodiscaceae</taxon>
        <taxon>Cyclostephanos</taxon>
    </lineage>
</organism>
<reference evidence="5 6" key="1">
    <citation type="submission" date="2024-10" db="EMBL/GenBank/DDBJ databases">
        <title>Updated reference genomes for cyclostephanoid diatoms.</title>
        <authorList>
            <person name="Roberts W.R."/>
            <person name="Alverson A.J."/>
        </authorList>
    </citation>
    <scope>NUCLEOTIDE SEQUENCE [LARGE SCALE GENOMIC DNA]</scope>
    <source>
        <strain evidence="5 6">AJA228-03</strain>
    </source>
</reference>
<dbReference type="PANTHER" id="PTHR22904:SF523">
    <property type="entry name" value="STRESS-INDUCED-PHOSPHOPROTEIN 1"/>
    <property type="match status" value="1"/>
</dbReference>
<gene>
    <name evidence="5" type="ORF">ACHAXA_003719</name>
</gene>
<feature type="region of interest" description="Disordered" evidence="4">
    <location>
        <begin position="598"/>
        <end position="617"/>
    </location>
</feature>
<evidence type="ECO:0000256" key="1">
    <source>
        <dbReference type="ARBA" id="ARBA00022737"/>
    </source>
</evidence>
<feature type="repeat" description="TPR" evidence="3">
    <location>
        <begin position="659"/>
        <end position="692"/>
    </location>
</feature>
<feature type="region of interest" description="Disordered" evidence="4">
    <location>
        <begin position="1"/>
        <end position="62"/>
    </location>
</feature>
<accession>A0ABD3RZC1</accession>
<protein>
    <recommendedName>
        <fullName evidence="7">C-CAP/cofactor C-like domain-containing protein</fullName>
    </recommendedName>
</protein>
<comment type="caution">
    <text evidence="5">The sequence shown here is derived from an EMBL/GenBank/DDBJ whole genome shotgun (WGS) entry which is preliminary data.</text>
</comment>
<evidence type="ECO:0000313" key="5">
    <source>
        <dbReference type="EMBL" id="KAL3817546.1"/>
    </source>
</evidence>
<feature type="region of interest" description="Disordered" evidence="4">
    <location>
        <begin position="485"/>
        <end position="528"/>
    </location>
</feature>
<feature type="compositionally biased region" description="Acidic residues" evidence="4">
    <location>
        <begin position="152"/>
        <end position="161"/>
    </location>
</feature>
<feature type="region of interest" description="Disordered" evidence="4">
    <location>
        <begin position="148"/>
        <end position="253"/>
    </location>
</feature>
<keyword evidence="2 3" id="KW-0802">TPR repeat</keyword>
<dbReference type="InterPro" id="IPR011990">
    <property type="entry name" value="TPR-like_helical_dom_sf"/>
</dbReference>
<dbReference type="InterPro" id="IPR019734">
    <property type="entry name" value="TPR_rpt"/>
</dbReference>
<feature type="compositionally biased region" description="Low complexity" evidence="4">
    <location>
        <begin position="1"/>
        <end position="11"/>
    </location>
</feature>
<evidence type="ECO:0000256" key="2">
    <source>
        <dbReference type="ARBA" id="ARBA00022803"/>
    </source>
</evidence>